<dbReference type="PROSITE" id="PS51482">
    <property type="entry name" value="DEGV"/>
    <property type="match status" value="1"/>
</dbReference>
<dbReference type="NCBIfam" id="TIGR00762">
    <property type="entry name" value="DegV"/>
    <property type="match status" value="1"/>
</dbReference>
<dbReference type="InterPro" id="IPR050270">
    <property type="entry name" value="DegV_domain_contain"/>
</dbReference>
<dbReference type="OrthoDB" id="9780216at2"/>
<organism evidence="2 3">
    <name type="scientific">Faecalicoccus pleomorphus</name>
    <dbReference type="NCBI Taxonomy" id="1323"/>
    <lineage>
        <taxon>Bacteria</taxon>
        <taxon>Bacillati</taxon>
        <taxon>Bacillota</taxon>
        <taxon>Erysipelotrichia</taxon>
        <taxon>Erysipelotrichales</taxon>
        <taxon>Erysipelotrichaceae</taxon>
        <taxon>Faecalicoccus</taxon>
    </lineage>
</organism>
<dbReference type="GO" id="GO:0008289">
    <property type="term" value="F:lipid binding"/>
    <property type="evidence" value="ECO:0007669"/>
    <property type="project" value="UniProtKB-KW"/>
</dbReference>
<dbReference type="InterPro" id="IPR003797">
    <property type="entry name" value="DegV"/>
</dbReference>
<dbReference type="SUPFAM" id="SSF82549">
    <property type="entry name" value="DAK1/DegV-like"/>
    <property type="match status" value="1"/>
</dbReference>
<gene>
    <name evidence="2" type="primary">degV_1</name>
    <name evidence="2" type="ORF">NCTC11087_00348</name>
</gene>
<proteinExistence type="predicted"/>
<evidence type="ECO:0000313" key="2">
    <source>
        <dbReference type="EMBL" id="SUO03486.1"/>
    </source>
</evidence>
<name>A0A380LNQ0_9FIRM</name>
<keyword evidence="1" id="KW-0446">Lipid-binding</keyword>
<dbReference type="AlphaFoldDB" id="A0A380LNQ0"/>
<dbReference type="Gene3D" id="3.30.1180.10">
    <property type="match status" value="1"/>
</dbReference>
<dbReference type="PANTHER" id="PTHR33434:SF2">
    <property type="entry name" value="FATTY ACID-BINDING PROTEIN TM_1468"/>
    <property type="match status" value="1"/>
</dbReference>
<evidence type="ECO:0000313" key="3">
    <source>
        <dbReference type="Proteomes" id="UP000255523"/>
    </source>
</evidence>
<dbReference type="PANTHER" id="PTHR33434">
    <property type="entry name" value="DEGV DOMAIN-CONTAINING PROTEIN DR_1986-RELATED"/>
    <property type="match status" value="1"/>
</dbReference>
<dbReference type="InterPro" id="IPR043168">
    <property type="entry name" value="DegV_C"/>
</dbReference>
<evidence type="ECO:0000256" key="1">
    <source>
        <dbReference type="ARBA" id="ARBA00023121"/>
    </source>
</evidence>
<keyword evidence="3" id="KW-1185">Reference proteome</keyword>
<accession>A0A380LNQ0</accession>
<sequence>MFHIVTDSSTLYSIQEGQKKGIRVCPLHVNIDGESYRDFEDITSTRLLTLIKQKKVPSTSQPSIGDKIDTYNELTKDGEVLDITMADGLSGTYENAMLAKEQCEHPERIHIFNSMTLCGPHRLLVDEAVKMKAEGASLEQVLSMLEKSRESDLSFLIPFDFQFLLRGGRVRQIEAGLGGLLKLIPVMQKQDDGKALVKFTVTRTYTRALKSILEECDKKHVDENYTFFITHAFNDELAFETQKKLKAKYPEAKIIISPLSPTFITQGGPGCIAVQMLKIER</sequence>
<dbReference type="Pfam" id="PF02645">
    <property type="entry name" value="DegV"/>
    <property type="match status" value="1"/>
</dbReference>
<dbReference type="RefSeq" id="WP_022789668.1">
    <property type="nucleotide sequence ID" value="NZ_UHFX01000003.1"/>
</dbReference>
<protein>
    <submittedName>
        <fullName evidence="2">DegV family fatty acid binding protein</fullName>
    </submittedName>
</protein>
<dbReference type="Proteomes" id="UP000255523">
    <property type="component" value="Unassembled WGS sequence"/>
</dbReference>
<dbReference type="Gene3D" id="3.40.50.10170">
    <property type="match status" value="1"/>
</dbReference>
<dbReference type="GeneID" id="77461339"/>
<dbReference type="EMBL" id="UHFX01000003">
    <property type="protein sequence ID" value="SUO03486.1"/>
    <property type="molecule type" value="Genomic_DNA"/>
</dbReference>
<reference evidence="2 3" key="1">
    <citation type="submission" date="2018-06" db="EMBL/GenBank/DDBJ databases">
        <authorList>
            <consortium name="Pathogen Informatics"/>
            <person name="Doyle S."/>
        </authorList>
    </citation>
    <scope>NUCLEOTIDE SEQUENCE [LARGE SCALE GENOMIC DNA]</scope>
    <source>
        <strain evidence="2 3">NCTC11087</strain>
    </source>
</reference>